<accession>A0ABP9PTY3</accession>
<dbReference type="PROSITE" id="PS51257">
    <property type="entry name" value="PROKAR_LIPOPROTEIN"/>
    <property type="match status" value="1"/>
</dbReference>
<comment type="caution">
    <text evidence="1">The sequence shown here is derived from an EMBL/GenBank/DDBJ whole genome shotgun (WGS) entry which is preliminary data.</text>
</comment>
<name>A0ABP9PTY3_9BACT</name>
<gene>
    <name evidence="1" type="ORF">GCM10023213_48860</name>
</gene>
<evidence type="ECO:0000313" key="2">
    <source>
        <dbReference type="Proteomes" id="UP001499852"/>
    </source>
</evidence>
<dbReference type="EMBL" id="BAABIA010000018">
    <property type="protein sequence ID" value="GAA5150193.1"/>
    <property type="molecule type" value="Genomic_DNA"/>
</dbReference>
<organism evidence="1 2">
    <name type="scientific">Prosthecobacter algae</name>
    <dbReference type="NCBI Taxonomy" id="1144682"/>
    <lineage>
        <taxon>Bacteria</taxon>
        <taxon>Pseudomonadati</taxon>
        <taxon>Verrucomicrobiota</taxon>
        <taxon>Verrucomicrobiia</taxon>
        <taxon>Verrucomicrobiales</taxon>
        <taxon>Verrucomicrobiaceae</taxon>
        <taxon>Prosthecobacter</taxon>
    </lineage>
</organism>
<sequence length="145" mass="16763">MLMMRALFSAVLVMVGLTGCDSVRDISRDPRYATLVGREVRTKVPMWLYDFNEPPAPLDASELIEKDSGNHRKVGLVSVGQSVRFNKASRHRSWTTVTEVLEGQMNYKSREYWIRYRTYAHLGPSAWSSLFDIFDAERPPEKTYR</sequence>
<keyword evidence="2" id="KW-1185">Reference proteome</keyword>
<protein>
    <recommendedName>
        <fullName evidence="3">Lipoprotein</fullName>
    </recommendedName>
</protein>
<evidence type="ECO:0008006" key="3">
    <source>
        <dbReference type="Google" id="ProtNLM"/>
    </source>
</evidence>
<reference evidence="2" key="1">
    <citation type="journal article" date="2019" name="Int. J. Syst. Evol. Microbiol.">
        <title>The Global Catalogue of Microorganisms (GCM) 10K type strain sequencing project: providing services to taxonomists for standard genome sequencing and annotation.</title>
        <authorList>
            <consortium name="The Broad Institute Genomics Platform"/>
            <consortium name="The Broad Institute Genome Sequencing Center for Infectious Disease"/>
            <person name="Wu L."/>
            <person name="Ma J."/>
        </authorList>
    </citation>
    <scope>NUCLEOTIDE SEQUENCE [LARGE SCALE GENOMIC DNA]</scope>
    <source>
        <strain evidence="2">JCM 18053</strain>
    </source>
</reference>
<proteinExistence type="predicted"/>
<dbReference type="Proteomes" id="UP001499852">
    <property type="component" value="Unassembled WGS sequence"/>
</dbReference>
<evidence type="ECO:0000313" key="1">
    <source>
        <dbReference type="EMBL" id="GAA5150193.1"/>
    </source>
</evidence>